<accession>A0A562RHR4</accession>
<dbReference type="SUPFAM" id="SSF55785">
    <property type="entry name" value="PYP-like sensor domain (PAS domain)"/>
    <property type="match status" value="3"/>
</dbReference>
<dbReference type="Gene3D" id="3.30.450.20">
    <property type="entry name" value="PAS domain"/>
    <property type="match status" value="3"/>
</dbReference>
<keyword evidence="4" id="KW-0808">Transferase</keyword>
<dbReference type="SUPFAM" id="SSF47384">
    <property type="entry name" value="Homodimeric domain of signal transducing histidine kinase"/>
    <property type="match status" value="1"/>
</dbReference>
<evidence type="ECO:0000256" key="1">
    <source>
        <dbReference type="ARBA" id="ARBA00000085"/>
    </source>
</evidence>
<dbReference type="PROSITE" id="PS50112">
    <property type="entry name" value="PAS"/>
    <property type="match status" value="3"/>
</dbReference>
<dbReference type="PANTHER" id="PTHR43047:SF78">
    <property type="entry name" value="SENSORY_REGULATORY PROTEIN RPFC"/>
    <property type="match status" value="1"/>
</dbReference>
<name>A0A562RHR4_9BACT</name>
<dbReference type="InterPro" id="IPR035965">
    <property type="entry name" value="PAS-like_dom_sf"/>
</dbReference>
<dbReference type="InterPro" id="IPR036097">
    <property type="entry name" value="HisK_dim/P_sf"/>
</dbReference>
<dbReference type="Pfam" id="PF13426">
    <property type="entry name" value="PAS_9"/>
    <property type="match status" value="2"/>
</dbReference>
<dbReference type="PROSITE" id="PS50109">
    <property type="entry name" value="HIS_KIN"/>
    <property type="match status" value="1"/>
</dbReference>
<evidence type="ECO:0000259" key="8">
    <source>
        <dbReference type="PROSITE" id="PS50113"/>
    </source>
</evidence>
<dbReference type="InterPro" id="IPR004358">
    <property type="entry name" value="Sig_transdc_His_kin-like_C"/>
</dbReference>
<dbReference type="RefSeq" id="WP_144685534.1">
    <property type="nucleotide sequence ID" value="NZ_VLLC01000020.1"/>
</dbReference>
<sequence>MDEEKTGDAGHPETAFLCSKGLSAEEALRERVKELNCLQKISDAVERGKDPGQIFRASLEALAHAFFYPEITCVRIHFRGQSFQTDNFSKTDWGISAEIRVNGQSEGRVEVFYLEKRPLRDEGPFLEEEINLLILCARRLGYSMEKHEISEALIKSEQRFRTLFYGMADAVFLADMETGMLMDANPAALSLTGRTRDELLAMHLSQLHPAEFEEYIKEKFQEAVKFTKAGKLFEILLRHADGRSIPVEIRTGIVLDIDGRPCITGIFRDISERKKIEKELVESTERFKALHNASFGGIAIHDKGIILDCNQGLSDMTGYALDELAGMDGLLLIAPEHRDMVMGKIIAGYEKPYEANGLRKNGESFPIRLEARNVPYKGKTVRTVEFRDITERRQAEENLLLSERTYREIFNNIPDALFIHDIDTGAILDVNESMLLKYGYTRNELSELSVAKLSAPVEPYTNEYSEKLMRRAAKGEAVVFEWLCRKKSGELFYTENILKPVFIAGIPRILAIVRDISERKLVEEALLEAKSEAEAASQAKSEFMANISHEIRTPLNGILGMMQLLKEDPLNEDQKQCISLAIGSAERLGRLLNDIIDISKIEAGKMEIQEQAFNLKEVCDSLCEIFYDHAARNNTVLSCLTDDSIPENLMGDAGRLRQILFNLIGNATKFTQGGTIRVEVHPLSQERPGYLRILFSISDTGIGIPVHRLKDLFKPFTQVDGSSARQYEGAGLGLAIVKRLVDLMDGNINIDSRPDAGTLVHFVLPFKLPGGIQGFPIVVVTD</sequence>
<dbReference type="PANTHER" id="PTHR43047">
    <property type="entry name" value="TWO-COMPONENT HISTIDINE PROTEIN KINASE"/>
    <property type="match status" value="1"/>
</dbReference>
<dbReference type="FunFam" id="3.30.565.10:FF:000010">
    <property type="entry name" value="Sensor histidine kinase RcsC"/>
    <property type="match status" value="1"/>
</dbReference>
<dbReference type="InterPro" id="IPR000700">
    <property type="entry name" value="PAS-assoc_C"/>
</dbReference>
<dbReference type="SMART" id="SM00388">
    <property type="entry name" value="HisKA"/>
    <property type="match status" value="1"/>
</dbReference>
<feature type="domain" description="PAS" evidence="7">
    <location>
        <begin position="298"/>
        <end position="341"/>
    </location>
</feature>
<keyword evidence="10" id="KW-1185">Reference proteome</keyword>
<feature type="domain" description="PAS" evidence="7">
    <location>
        <begin position="402"/>
        <end position="476"/>
    </location>
</feature>
<dbReference type="EC" id="2.7.13.3" evidence="2"/>
<dbReference type="GO" id="GO:0000155">
    <property type="term" value="F:phosphorelay sensor kinase activity"/>
    <property type="evidence" value="ECO:0007669"/>
    <property type="project" value="InterPro"/>
</dbReference>
<dbReference type="CDD" id="cd00082">
    <property type="entry name" value="HisKA"/>
    <property type="match status" value="1"/>
</dbReference>
<dbReference type="InterPro" id="IPR003594">
    <property type="entry name" value="HATPase_dom"/>
</dbReference>
<evidence type="ECO:0000313" key="9">
    <source>
        <dbReference type="EMBL" id="TWI68588.1"/>
    </source>
</evidence>
<dbReference type="InterPro" id="IPR005467">
    <property type="entry name" value="His_kinase_dom"/>
</dbReference>
<dbReference type="SMART" id="SM00091">
    <property type="entry name" value="PAS"/>
    <property type="match status" value="3"/>
</dbReference>
<comment type="caution">
    <text evidence="9">The sequence shown here is derived from an EMBL/GenBank/DDBJ whole genome shotgun (WGS) entry which is preliminary data.</text>
</comment>
<evidence type="ECO:0000256" key="3">
    <source>
        <dbReference type="ARBA" id="ARBA00022553"/>
    </source>
</evidence>
<dbReference type="InterPro" id="IPR000014">
    <property type="entry name" value="PAS"/>
</dbReference>
<dbReference type="Pfam" id="PF00989">
    <property type="entry name" value="PAS"/>
    <property type="match status" value="1"/>
</dbReference>
<evidence type="ECO:0000259" key="7">
    <source>
        <dbReference type="PROSITE" id="PS50112"/>
    </source>
</evidence>
<comment type="catalytic activity">
    <reaction evidence="1">
        <text>ATP + protein L-histidine = ADP + protein N-phospho-L-histidine.</text>
        <dbReference type="EC" id="2.7.13.3"/>
    </reaction>
</comment>
<proteinExistence type="predicted"/>
<dbReference type="InterPro" id="IPR036890">
    <property type="entry name" value="HATPase_C_sf"/>
</dbReference>
<dbReference type="CDD" id="cd16922">
    <property type="entry name" value="HATPase_EvgS-ArcB-TorS-like"/>
    <property type="match status" value="1"/>
</dbReference>
<protein>
    <recommendedName>
        <fullName evidence="2">histidine kinase</fullName>
        <ecNumber evidence="2">2.7.13.3</ecNumber>
    </recommendedName>
</protein>
<gene>
    <name evidence="9" type="ORF">LZ24_02424</name>
</gene>
<dbReference type="AlphaFoldDB" id="A0A562RHR4"/>
<dbReference type="Gene3D" id="1.10.287.130">
    <property type="match status" value="1"/>
</dbReference>
<dbReference type="SUPFAM" id="SSF55874">
    <property type="entry name" value="ATPase domain of HSP90 chaperone/DNA topoisomerase II/histidine kinase"/>
    <property type="match status" value="1"/>
</dbReference>
<reference evidence="9 10" key="1">
    <citation type="submission" date="2019-07" db="EMBL/GenBank/DDBJ databases">
        <title>Genome sequencing of 100 strains of the haloalkaliphilic chemolithoautotrophic sulfur-oxidizing bacterium Thioalkalivibrio.</title>
        <authorList>
            <person name="Muyzer G."/>
        </authorList>
    </citation>
    <scope>NUCLEOTIDE SEQUENCE [LARGE SCALE GENOMIC DNA]</scope>
    <source>
        <strain evidence="9 10">ASO4-4</strain>
    </source>
</reference>
<dbReference type="InterPro" id="IPR003661">
    <property type="entry name" value="HisK_dim/P_dom"/>
</dbReference>
<feature type="domain" description="PAS" evidence="7">
    <location>
        <begin position="156"/>
        <end position="227"/>
    </location>
</feature>
<organism evidence="9 10">
    <name type="scientific">Desulfobotulus alkaliphilus</name>
    <dbReference type="NCBI Taxonomy" id="622671"/>
    <lineage>
        <taxon>Bacteria</taxon>
        <taxon>Pseudomonadati</taxon>
        <taxon>Thermodesulfobacteriota</taxon>
        <taxon>Desulfobacteria</taxon>
        <taxon>Desulfobacterales</taxon>
        <taxon>Desulfobacteraceae</taxon>
        <taxon>Desulfobotulus</taxon>
    </lineage>
</organism>
<evidence type="ECO:0000256" key="4">
    <source>
        <dbReference type="ARBA" id="ARBA00022679"/>
    </source>
</evidence>
<dbReference type="Pfam" id="PF00512">
    <property type="entry name" value="HisKA"/>
    <property type="match status" value="1"/>
</dbReference>
<feature type="domain" description="Histidine kinase" evidence="6">
    <location>
        <begin position="546"/>
        <end position="768"/>
    </location>
</feature>
<dbReference type="PRINTS" id="PR00344">
    <property type="entry name" value="BCTRLSENSOR"/>
</dbReference>
<dbReference type="PROSITE" id="PS50113">
    <property type="entry name" value="PAC"/>
    <property type="match status" value="1"/>
</dbReference>
<dbReference type="SMART" id="SM00387">
    <property type="entry name" value="HATPase_c"/>
    <property type="match status" value="1"/>
</dbReference>
<dbReference type="OrthoDB" id="9797097at2"/>
<dbReference type="GO" id="GO:0006355">
    <property type="term" value="P:regulation of DNA-templated transcription"/>
    <property type="evidence" value="ECO:0007669"/>
    <property type="project" value="InterPro"/>
</dbReference>
<dbReference type="InterPro" id="IPR013767">
    <property type="entry name" value="PAS_fold"/>
</dbReference>
<keyword evidence="3" id="KW-0597">Phosphoprotein</keyword>
<dbReference type="Pfam" id="PF02518">
    <property type="entry name" value="HATPase_c"/>
    <property type="match status" value="1"/>
</dbReference>
<dbReference type="SMART" id="SM00086">
    <property type="entry name" value="PAC"/>
    <property type="match status" value="3"/>
</dbReference>
<dbReference type="NCBIfam" id="TIGR00229">
    <property type="entry name" value="sensory_box"/>
    <property type="match status" value="3"/>
</dbReference>
<dbReference type="Gene3D" id="3.30.565.10">
    <property type="entry name" value="Histidine kinase-like ATPase, C-terminal domain"/>
    <property type="match status" value="1"/>
</dbReference>
<feature type="domain" description="PAC" evidence="8">
    <location>
        <begin position="231"/>
        <end position="282"/>
    </location>
</feature>
<dbReference type="CDD" id="cd00130">
    <property type="entry name" value="PAS"/>
    <property type="match status" value="3"/>
</dbReference>
<evidence type="ECO:0000313" key="10">
    <source>
        <dbReference type="Proteomes" id="UP000318307"/>
    </source>
</evidence>
<dbReference type="Proteomes" id="UP000318307">
    <property type="component" value="Unassembled WGS sequence"/>
</dbReference>
<dbReference type="EMBL" id="VLLC01000020">
    <property type="protein sequence ID" value="TWI68588.1"/>
    <property type="molecule type" value="Genomic_DNA"/>
</dbReference>
<evidence type="ECO:0000256" key="2">
    <source>
        <dbReference type="ARBA" id="ARBA00012438"/>
    </source>
</evidence>
<keyword evidence="5" id="KW-0418">Kinase</keyword>
<evidence type="ECO:0000259" key="6">
    <source>
        <dbReference type="PROSITE" id="PS50109"/>
    </source>
</evidence>
<evidence type="ECO:0000256" key="5">
    <source>
        <dbReference type="ARBA" id="ARBA00022777"/>
    </source>
</evidence>
<dbReference type="InterPro" id="IPR001610">
    <property type="entry name" value="PAC"/>
</dbReference>